<dbReference type="GO" id="GO:0042925">
    <property type="term" value="F:benzoate transmembrane transporter activity"/>
    <property type="evidence" value="ECO:0007669"/>
    <property type="project" value="InterPro"/>
</dbReference>
<accession>A0A8J6YXK1</accession>
<dbReference type="EMBL" id="JACVXA010000020">
    <property type="protein sequence ID" value="MBE3638299.1"/>
    <property type="molecule type" value="Genomic_DNA"/>
</dbReference>
<dbReference type="Proteomes" id="UP000609121">
    <property type="component" value="Unassembled WGS sequence"/>
</dbReference>
<organism evidence="2 3">
    <name type="scientific">Mangrovicoccus algicola</name>
    <dbReference type="NCBI Taxonomy" id="2771008"/>
    <lineage>
        <taxon>Bacteria</taxon>
        <taxon>Pseudomonadati</taxon>
        <taxon>Pseudomonadota</taxon>
        <taxon>Alphaproteobacteria</taxon>
        <taxon>Rhodobacterales</taxon>
        <taxon>Paracoccaceae</taxon>
        <taxon>Mangrovicoccus</taxon>
    </lineage>
</organism>
<gene>
    <name evidence="2" type="primary">benE</name>
    <name evidence="2" type="ORF">ICN82_08820</name>
</gene>
<feature type="transmembrane region" description="Helical" evidence="1">
    <location>
        <begin position="20"/>
        <end position="40"/>
    </location>
</feature>
<dbReference type="PANTHER" id="PTHR30199:SF0">
    <property type="entry name" value="INNER MEMBRANE PROTEIN YDCO"/>
    <property type="match status" value="1"/>
</dbReference>
<dbReference type="GO" id="GO:0005886">
    <property type="term" value="C:plasma membrane"/>
    <property type="evidence" value="ECO:0007669"/>
    <property type="project" value="TreeGrafter"/>
</dbReference>
<feature type="transmembrane region" description="Helical" evidence="1">
    <location>
        <begin position="130"/>
        <end position="149"/>
    </location>
</feature>
<keyword evidence="1" id="KW-0812">Transmembrane</keyword>
<feature type="transmembrane region" description="Helical" evidence="1">
    <location>
        <begin position="296"/>
        <end position="323"/>
    </location>
</feature>
<sequence length="395" mass="38758">MSDSVPDAAAPPGLIQPLTAGILAAVVGFSSSFAIVLQGLRGVGATADQAASGLFVLCLLQGALAVWLGLRLRQPVSLAWSTPGAALLIGAGIPQGGFGVAVTAFLIAGALVVLAGLWRPLARAVAAIPLPLAGAMLAGVLLDLCLAPVRAVEQVPALALPVVAAWLAGWCLARRYAVLIAVVVALAVIALAADLPPGAAAPVLPVPVAVRPVPDLLPALGIALPLFVVTMASQNVPGLAVLRSNGYVPRTGLVFVSTGLASMGAAIFGGHGLNLAAITAALCAGPEAGEDRARRYISSVTCGAAYLVIALGAGVAAGVVAAAPPVLIEAVAGLALLGSLGGALVTALAAEEHRTAAVVTFVTTASGLSIFGIGAAFWGMLAGGLLMAAERVSAS</sequence>
<keyword evidence="1" id="KW-1133">Transmembrane helix</keyword>
<protein>
    <submittedName>
        <fullName evidence="2">Benzoate/H(+) symporter BenE family transporter</fullName>
    </submittedName>
</protein>
<keyword evidence="1" id="KW-0472">Membrane</keyword>
<dbReference type="PANTHER" id="PTHR30199">
    <property type="entry name" value="MFS FAMILY TRANSPORTER, PREDICTED SUBSTRATE BENZOATE"/>
    <property type="match status" value="1"/>
</dbReference>
<feature type="transmembrane region" description="Helical" evidence="1">
    <location>
        <begin position="52"/>
        <end position="70"/>
    </location>
</feature>
<dbReference type="Pfam" id="PF03594">
    <property type="entry name" value="BenE"/>
    <property type="match status" value="1"/>
</dbReference>
<feature type="transmembrane region" description="Helical" evidence="1">
    <location>
        <begin position="97"/>
        <end position="118"/>
    </location>
</feature>
<dbReference type="RefSeq" id="WP_193181773.1">
    <property type="nucleotide sequence ID" value="NZ_JACVXA010000020.1"/>
</dbReference>
<feature type="transmembrane region" description="Helical" evidence="1">
    <location>
        <begin position="356"/>
        <end position="389"/>
    </location>
</feature>
<feature type="transmembrane region" description="Helical" evidence="1">
    <location>
        <begin position="178"/>
        <end position="196"/>
    </location>
</feature>
<evidence type="ECO:0000313" key="2">
    <source>
        <dbReference type="EMBL" id="MBE3638299.1"/>
    </source>
</evidence>
<evidence type="ECO:0000313" key="3">
    <source>
        <dbReference type="Proteomes" id="UP000609121"/>
    </source>
</evidence>
<dbReference type="NCBIfam" id="TIGR00843">
    <property type="entry name" value="benE"/>
    <property type="match status" value="1"/>
</dbReference>
<evidence type="ECO:0000256" key="1">
    <source>
        <dbReference type="SAM" id="Phobius"/>
    </source>
</evidence>
<comment type="caution">
    <text evidence="2">The sequence shown here is derived from an EMBL/GenBank/DDBJ whole genome shotgun (WGS) entry which is preliminary data.</text>
</comment>
<reference evidence="2" key="1">
    <citation type="submission" date="2020-09" db="EMBL/GenBank/DDBJ databases">
        <title>A novel bacterium of genus Mangrovicoccus, isolated from South China Sea.</title>
        <authorList>
            <person name="Huang H."/>
            <person name="Mo K."/>
            <person name="Hu Y."/>
        </authorList>
    </citation>
    <scope>NUCLEOTIDE SEQUENCE</scope>
    <source>
        <strain evidence="2">HB182678</strain>
    </source>
</reference>
<feature type="transmembrane region" description="Helical" evidence="1">
    <location>
        <begin position="155"/>
        <end position="173"/>
    </location>
</feature>
<dbReference type="AlphaFoldDB" id="A0A8J6YXK1"/>
<feature type="transmembrane region" description="Helical" evidence="1">
    <location>
        <begin position="216"/>
        <end position="241"/>
    </location>
</feature>
<feature type="transmembrane region" description="Helical" evidence="1">
    <location>
        <begin position="330"/>
        <end position="350"/>
    </location>
</feature>
<dbReference type="InterPro" id="IPR004711">
    <property type="entry name" value="Benzoate_Transporter"/>
</dbReference>
<keyword evidence="3" id="KW-1185">Reference proteome</keyword>
<name>A0A8J6YXK1_9RHOB</name>
<proteinExistence type="predicted"/>